<comment type="caution">
    <text evidence="6">The sequence shown here is derived from an EMBL/GenBank/DDBJ whole genome shotgun (WGS) entry which is preliminary data.</text>
</comment>
<evidence type="ECO:0000313" key="6">
    <source>
        <dbReference type="EMBL" id="RGR98071.1"/>
    </source>
</evidence>
<dbReference type="SMART" id="SM00710">
    <property type="entry name" value="PbH1"/>
    <property type="match status" value="8"/>
</dbReference>
<dbReference type="PROSITE" id="PS00502">
    <property type="entry name" value="POLYGALACTURONASE"/>
    <property type="match status" value="1"/>
</dbReference>
<protein>
    <submittedName>
        <fullName evidence="6">Glycoside hydrolase family 28 protein</fullName>
    </submittedName>
</protein>
<keyword evidence="3 4" id="KW-0326">Glycosidase</keyword>
<evidence type="ECO:0000256" key="2">
    <source>
        <dbReference type="ARBA" id="ARBA00022801"/>
    </source>
</evidence>
<dbReference type="InterPro" id="IPR011050">
    <property type="entry name" value="Pectin_lyase_fold/virulence"/>
</dbReference>
<dbReference type="InterPro" id="IPR006626">
    <property type="entry name" value="PbH1"/>
</dbReference>
<sequence>MITFSNLRQWALSVCIAAFALGYTNSVTAKNATEADNIYSELPFQMNKVQLPVFPDYSRSITEFGAVADGITLNTEAFDKAIKAVAEKGGGKVIVPAGLWLTGPIVLQSNINLYLEENALVLFTADHTQYPIVKTSFEGLETRRCQSPISALNAENVAITGKGVMDGNGDTWRPVKKDKMTANQWKKLVASGGVLDESGRIWYPSEGSIKGAMACKNFNVPEGINTDEEWNSIRDWLRPVLLSFIKCKKVLLEGVTFKNSPSWCLHPLSCEDITINNISVSNPWYSQNGDALDLESCNRALIQNSSFDAGDDGICIKSGKDEDGRRRGEPCQNVIIRNNVVLHGHGGFVVGSEMSGGVKNIYVDNCTFLGTDVGLRFKSTRGRGGVVENIHINNINMINIPNEGLIFDLFYGGKAPGEGDGYNNPTEQKIPAVTEETPAFRDIFIKNVTAKNVGRAILFNGLPEMPIKNIHIENVTMSDAKDGVILNRTDGATLKNVKVITTKGGNNLKMQNVTNVTVGDKQYKKVGNQAESYKF</sequence>
<accession>A0A412GT98</accession>
<organism evidence="6 7">
    <name type="scientific">Phocaeicola coprocola</name>
    <dbReference type="NCBI Taxonomy" id="310298"/>
    <lineage>
        <taxon>Bacteria</taxon>
        <taxon>Pseudomonadati</taxon>
        <taxon>Bacteroidota</taxon>
        <taxon>Bacteroidia</taxon>
        <taxon>Bacteroidales</taxon>
        <taxon>Bacteroidaceae</taxon>
        <taxon>Phocaeicola</taxon>
    </lineage>
</organism>
<dbReference type="InterPro" id="IPR051801">
    <property type="entry name" value="GH28_Enzymes"/>
</dbReference>
<dbReference type="GO" id="GO:0004650">
    <property type="term" value="F:polygalacturonase activity"/>
    <property type="evidence" value="ECO:0007669"/>
    <property type="project" value="InterPro"/>
</dbReference>
<keyword evidence="7" id="KW-1185">Reference proteome</keyword>
<dbReference type="Pfam" id="PF00295">
    <property type="entry name" value="Glyco_hydro_28"/>
    <property type="match status" value="1"/>
</dbReference>
<evidence type="ECO:0000256" key="3">
    <source>
        <dbReference type="ARBA" id="ARBA00023295"/>
    </source>
</evidence>
<evidence type="ECO:0000256" key="1">
    <source>
        <dbReference type="ARBA" id="ARBA00008834"/>
    </source>
</evidence>
<dbReference type="InterPro" id="IPR000743">
    <property type="entry name" value="Glyco_hydro_28"/>
</dbReference>
<keyword evidence="2 4" id="KW-0378">Hydrolase</keyword>
<proteinExistence type="inferred from homology"/>
<dbReference type="SUPFAM" id="SSF51126">
    <property type="entry name" value="Pectin lyase-like"/>
    <property type="match status" value="1"/>
</dbReference>
<evidence type="ECO:0000256" key="5">
    <source>
        <dbReference type="SAM" id="SignalP"/>
    </source>
</evidence>
<dbReference type="GO" id="GO:0005975">
    <property type="term" value="P:carbohydrate metabolic process"/>
    <property type="evidence" value="ECO:0007669"/>
    <property type="project" value="InterPro"/>
</dbReference>
<dbReference type="Gene3D" id="2.160.20.10">
    <property type="entry name" value="Single-stranded right-handed beta-helix, Pectin lyase-like"/>
    <property type="match status" value="1"/>
</dbReference>
<feature type="signal peptide" evidence="5">
    <location>
        <begin position="1"/>
        <end position="29"/>
    </location>
</feature>
<name>A0A412GT98_9BACT</name>
<dbReference type="PANTHER" id="PTHR31339:SF9">
    <property type="entry name" value="PLASMIN AND FIBRONECTIN-BINDING PROTEIN A"/>
    <property type="match status" value="1"/>
</dbReference>
<evidence type="ECO:0000256" key="4">
    <source>
        <dbReference type="RuleBase" id="RU361169"/>
    </source>
</evidence>
<dbReference type="EMBL" id="QRUU01000015">
    <property type="protein sequence ID" value="RGR98071.1"/>
    <property type="molecule type" value="Genomic_DNA"/>
</dbReference>
<dbReference type="AlphaFoldDB" id="A0A412GT98"/>
<keyword evidence="5" id="KW-0732">Signal</keyword>
<feature type="chain" id="PRO_5019150996" evidence="5">
    <location>
        <begin position="30"/>
        <end position="535"/>
    </location>
</feature>
<dbReference type="Proteomes" id="UP000285864">
    <property type="component" value="Unassembled WGS sequence"/>
</dbReference>
<dbReference type="PANTHER" id="PTHR31339">
    <property type="entry name" value="PECTIN LYASE-RELATED"/>
    <property type="match status" value="1"/>
</dbReference>
<gene>
    <name evidence="6" type="ORF">DWY20_05175</name>
</gene>
<comment type="similarity">
    <text evidence="1 4">Belongs to the glycosyl hydrolase 28 family.</text>
</comment>
<dbReference type="RefSeq" id="WP_118483664.1">
    <property type="nucleotide sequence ID" value="NZ_QRUU01000015.1"/>
</dbReference>
<reference evidence="6 7" key="1">
    <citation type="submission" date="2018-08" db="EMBL/GenBank/DDBJ databases">
        <title>A genome reference for cultivated species of the human gut microbiota.</title>
        <authorList>
            <person name="Zou Y."/>
            <person name="Xue W."/>
            <person name="Luo G."/>
        </authorList>
    </citation>
    <scope>NUCLEOTIDE SEQUENCE [LARGE SCALE GENOMIC DNA]</scope>
    <source>
        <strain evidence="6 7">AF24-2</strain>
    </source>
</reference>
<dbReference type="InterPro" id="IPR012334">
    <property type="entry name" value="Pectin_lyas_fold"/>
</dbReference>
<evidence type="ECO:0000313" key="7">
    <source>
        <dbReference type="Proteomes" id="UP000285864"/>
    </source>
</evidence>